<evidence type="ECO:0000313" key="3">
    <source>
        <dbReference type="Proteomes" id="UP000002051"/>
    </source>
</evidence>
<sequence>MCRNRNSMEKLARSSLLAISSVTISLLAKFSPLAKLHSDSIPCFMFLRLFHTFLF</sequence>
<gene>
    <name evidence="1" type="ordered locus">MTR_8g088540</name>
</gene>
<evidence type="ECO:0000313" key="2">
    <source>
        <dbReference type="EnsemblPlants" id="AET04415"/>
    </source>
</evidence>
<reference evidence="2" key="3">
    <citation type="submission" date="2015-04" db="UniProtKB">
        <authorList>
            <consortium name="EnsemblPlants"/>
        </authorList>
    </citation>
    <scope>IDENTIFICATION</scope>
    <source>
        <strain evidence="2">cv. Jemalong A17</strain>
    </source>
</reference>
<accession>G7L8S5</accession>
<dbReference type="HOGENOM" id="CLU_3035456_0_0_1"/>
<organism evidence="1 3">
    <name type="scientific">Medicago truncatula</name>
    <name type="common">Barrel medic</name>
    <name type="synonym">Medicago tribuloides</name>
    <dbReference type="NCBI Taxonomy" id="3880"/>
    <lineage>
        <taxon>Eukaryota</taxon>
        <taxon>Viridiplantae</taxon>
        <taxon>Streptophyta</taxon>
        <taxon>Embryophyta</taxon>
        <taxon>Tracheophyta</taxon>
        <taxon>Spermatophyta</taxon>
        <taxon>Magnoliopsida</taxon>
        <taxon>eudicotyledons</taxon>
        <taxon>Gunneridae</taxon>
        <taxon>Pentapetalae</taxon>
        <taxon>rosids</taxon>
        <taxon>fabids</taxon>
        <taxon>Fabales</taxon>
        <taxon>Fabaceae</taxon>
        <taxon>Papilionoideae</taxon>
        <taxon>50 kb inversion clade</taxon>
        <taxon>NPAAA clade</taxon>
        <taxon>Hologalegina</taxon>
        <taxon>IRL clade</taxon>
        <taxon>Trifolieae</taxon>
        <taxon>Medicago</taxon>
    </lineage>
</organism>
<reference evidence="1 3" key="1">
    <citation type="journal article" date="2011" name="Nature">
        <title>The Medicago genome provides insight into the evolution of rhizobial symbioses.</title>
        <authorList>
            <person name="Young N.D."/>
            <person name="Debelle F."/>
            <person name="Oldroyd G.E."/>
            <person name="Geurts R."/>
            <person name="Cannon S.B."/>
            <person name="Udvardi M.K."/>
            <person name="Benedito V.A."/>
            <person name="Mayer K.F."/>
            <person name="Gouzy J."/>
            <person name="Schoof H."/>
            <person name="Van de Peer Y."/>
            <person name="Proost S."/>
            <person name="Cook D.R."/>
            <person name="Meyers B.C."/>
            <person name="Spannagl M."/>
            <person name="Cheung F."/>
            <person name="De Mita S."/>
            <person name="Krishnakumar V."/>
            <person name="Gundlach H."/>
            <person name="Zhou S."/>
            <person name="Mudge J."/>
            <person name="Bharti A.K."/>
            <person name="Murray J.D."/>
            <person name="Naoumkina M.A."/>
            <person name="Rosen B."/>
            <person name="Silverstein K.A."/>
            <person name="Tang H."/>
            <person name="Rombauts S."/>
            <person name="Zhao P.X."/>
            <person name="Zhou P."/>
            <person name="Barbe V."/>
            <person name="Bardou P."/>
            <person name="Bechner M."/>
            <person name="Bellec A."/>
            <person name="Berger A."/>
            <person name="Berges H."/>
            <person name="Bidwell S."/>
            <person name="Bisseling T."/>
            <person name="Choisne N."/>
            <person name="Couloux A."/>
            <person name="Denny R."/>
            <person name="Deshpande S."/>
            <person name="Dai X."/>
            <person name="Doyle J.J."/>
            <person name="Dudez A.M."/>
            <person name="Farmer A.D."/>
            <person name="Fouteau S."/>
            <person name="Franken C."/>
            <person name="Gibelin C."/>
            <person name="Gish J."/>
            <person name="Goldstein S."/>
            <person name="Gonzalez A.J."/>
            <person name="Green P.J."/>
            <person name="Hallab A."/>
            <person name="Hartog M."/>
            <person name="Hua A."/>
            <person name="Humphray S.J."/>
            <person name="Jeong D.H."/>
            <person name="Jing Y."/>
            <person name="Jocker A."/>
            <person name="Kenton S.M."/>
            <person name="Kim D.J."/>
            <person name="Klee K."/>
            <person name="Lai H."/>
            <person name="Lang C."/>
            <person name="Lin S."/>
            <person name="Macmil S.L."/>
            <person name="Magdelenat G."/>
            <person name="Matthews L."/>
            <person name="McCorrison J."/>
            <person name="Monaghan E.L."/>
            <person name="Mun J.H."/>
            <person name="Najar F.Z."/>
            <person name="Nicholson C."/>
            <person name="Noirot C."/>
            <person name="O'Bleness M."/>
            <person name="Paule C.R."/>
            <person name="Poulain J."/>
            <person name="Prion F."/>
            <person name="Qin B."/>
            <person name="Qu C."/>
            <person name="Retzel E.F."/>
            <person name="Riddle C."/>
            <person name="Sallet E."/>
            <person name="Samain S."/>
            <person name="Samson N."/>
            <person name="Sanders I."/>
            <person name="Saurat O."/>
            <person name="Scarpelli C."/>
            <person name="Schiex T."/>
            <person name="Segurens B."/>
            <person name="Severin A.J."/>
            <person name="Sherrier D.J."/>
            <person name="Shi R."/>
            <person name="Sims S."/>
            <person name="Singer S.R."/>
            <person name="Sinharoy S."/>
            <person name="Sterck L."/>
            <person name="Viollet A."/>
            <person name="Wang B.B."/>
            <person name="Wang K."/>
            <person name="Wang M."/>
            <person name="Wang X."/>
            <person name="Warfsmann J."/>
            <person name="Weissenbach J."/>
            <person name="White D.D."/>
            <person name="White J.D."/>
            <person name="Wiley G.B."/>
            <person name="Wincker P."/>
            <person name="Xing Y."/>
            <person name="Yang L."/>
            <person name="Yao Z."/>
            <person name="Ying F."/>
            <person name="Zhai J."/>
            <person name="Zhou L."/>
            <person name="Zuber A."/>
            <person name="Denarie J."/>
            <person name="Dixon R.A."/>
            <person name="May G.D."/>
            <person name="Schwartz D.C."/>
            <person name="Rogers J."/>
            <person name="Quetier F."/>
            <person name="Town C.D."/>
            <person name="Roe B.A."/>
        </authorList>
    </citation>
    <scope>NUCLEOTIDE SEQUENCE [LARGE SCALE GENOMIC DNA]</scope>
    <source>
        <strain evidence="1">A17</strain>
        <strain evidence="2 3">cv. Jemalong A17</strain>
    </source>
</reference>
<dbReference type="EnsemblPlants" id="AET04415">
    <property type="protein sequence ID" value="AET04415"/>
    <property type="gene ID" value="MTR_8g088540"/>
</dbReference>
<reference evidence="1 3" key="2">
    <citation type="journal article" date="2014" name="BMC Genomics">
        <title>An improved genome release (version Mt4.0) for the model legume Medicago truncatula.</title>
        <authorList>
            <person name="Tang H."/>
            <person name="Krishnakumar V."/>
            <person name="Bidwell S."/>
            <person name="Rosen B."/>
            <person name="Chan A."/>
            <person name="Zhou S."/>
            <person name="Gentzbittel L."/>
            <person name="Childs K.L."/>
            <person name="Yandell M."/>
            <person name="Gundlach H."/>
            <person name="Mayer K.F."/>
            <person name="Schwartz D.C."/>
            <person name="Town C.D."/>
        </authorList>
    </citation>
    <scope>GENOME REANNOTATION</scope>
    <source>
        <strain evidence="2 3">cv. Jemalong A17</strain>
    </source>
</reference>
<dbReference type="EMBL" id="CM001224">
    <property type="protein sequence ID" value="AET04415.1"/>
    <property type="molecule type" value="Genomic_DNA"/>
</dbReference>
<evidence type="ECO:0000313" key="1">
    <source>
        <dbReference type="EMBL" id="AET04415.1"/>
    </source>
</evidence>
<dbReference type="Proteomes" id="UP000002051">
    <property type="component" value="Chromosome 8"/>
</dbReference>
<dbReference type="AlphaFoldDB" id="G7L8S5"/>
<proteinExistence type="predicted"/>
<name>G7L8S5_MEDTR</name>
<keyword evidence="3" id="KW-1185">Reference proteome</keyword>
<dbReference type="PaxDb" id="3880-AET04415"/>
<protein>
    <submittedName>
        <fullName evidence="1 2">Uncharacterized protein</fullName>
    </submittedName>
</protein>